<evidence type="ECO:0000256" key="1">
    <source>
        <dbReference type="SAM" id="MobiDB-lite"/>
    </source>
</evidence>
<evidence type="ECO:0000313" key="2">
    <source>
        <dbReference type="EMBL" id="SPO27456.1"/>
    </source>
</evidence>
<proteinExistence type="predicted"/>
<dbReference type="OrthoDB" id="3366645at2759"/>
<feature type="region of interest" description="Disordered" evidence="1">
    <location>
        <begin position="44"/>
        <end position="111"/>
    </location>
</feature>
<dbReference type="Proteomes" id="UP000324022">
    <property type="component" value="Unassembled WGS sequence"/>
</dbReference>
<sequence>MAITLQTVLPQKVLPRAPSPNASSPNPGIRSAITQFIPASPDVSLDQDAFTTPTAESSSNGFAARHSSSMNRARVLSGSSQGHIEAALKSPGGSSTIGRKSMSAGAGSRRGIAHSSRILGAEEDKQEAFALSQLTNGKVDVSFEGSLGGGLPPLSPSLCKGKGKVRNGEEELGQIPLFDVDLESGQPTASGSSHTSRAGKLLQPLTKSMPWNKSKSNVAPAYQAAAASASQDGISPDTSRNALANDLRDDSLDFARPLTTAKEDYSTYGHIEDDDYREGSGVFDNDREQLLYAGADDSERPGYFAPGDRSFGYNSLQGSAGLGGYGGAVGFEALTWTENGWMVSSSILVGVLVTVAILISIDVIDWPGDGLGKN</sequence>
<dbReference type="AlphaFoldDB" id="A0A5C3ECX3"/>
<evidence type="ECO:0000313" key="3">
    <source>
        <dbReference type="Proteomes" id="UP000324022"/>
    </source>
</evidence>
<feature type="compositionally biased region" description="Polar residues" evidence="1">
    <location>
        <begin position="49"/>
        <end position="82"/>
    </location>
</feature>
<keyword evidence="3" id="KW-1185">Reference proteome</keyword>
<reference evidence="2 3" key="1">
    <citation type="submission" date="2018-03" db="EMBL/GenBank/DDBJ databases">
        <authorList>
            <person name="Guldener U."/>
        </authorList>
    </citation>
    <scope>NUCLEOTIDE SEQUENCE [LARGE SCALE GENOMIC DNA]</scope>
    <source>
        <strain evidence="2 3">NBRC100155</strain>
    </source>
</reference>
<name>A0A5C3ECX3_9BASI</name>
<protein>
    <submittedName>
        <fullName evidence="2">Uncharacterized protein</fullName>
    </submittedName>
</protein>
<organism evidence="2 3">
    <name type="scientific">Ustilago trichophora</name>
    <dbReference type="NCBI Taxonomy" id="86804"/>
    <lineage>
        <taxon>Eukaryota</taxon>
        <taxon>Fungi</taxon>
        <taxon>Dikarya</taxon>
        <taxon>Basidiomycota</taxon>
        <taxon>Ustilaginomycotina</taxon>
        <taxon>Ustilaginomycetes</taxon>
        <taxon>Ustilaginales</taxon>
        <taxon>Ustilaginaceae</taxon>
        <taxon>Ustilago</taxon>
    </lineage>
</organism>
<accession>A0A5C3ECX3</accession>
<gene>
    <name evidence="2" type="ORF">UTRI_10573</name>
</gene>
<dbReference type="EMBL" id="OOIN01000017">
    <property type="protein sequence ID" value="SPO27456.1"/>
    <property type="molecule type" value="Genomic_DNA"/>
</dbReference>